<gene>
    <name evidence="8" type="primary">sigE_17</name>
    <name evidence="8" type="ORF">SDC9_65944</name>
</gene>
<dbReference type="Gene3D" id="1.10.1740.10">
    <property type="match status" value="1"/>
</dbReference>
<dbReference type="AlphaFoldDB" id="A0A644XUS2"/>
<comment type="caution">
    <text evidence="8">The sequence shown here is derived from an EMBL/GenBank/DDBJ whole genome shotgun (WGS) entry which is preliminary data.</text>
</comment>
<keyword evidence="5" id="KW-0804">Transcription</keyword>
<dbReference type="Pfam" id="PF04542">
    <property type="entry name" value="Sigma70_r2"/>
    <property type="match status" value="1"/>
</dbReference>
<evidence type="ECO:0000259" key="7">
    <source>
        <dbReference type="Pfam" id="PF08281"/>
    </source>
</evidence>
<dbReference type="InterPro" id="IPR013249">
    <property type="entry name" value="RNA_pol_sigma70_r4_t2"/>
</dbReference>
<keyword evidence="2" id="KW-0805">Transcription regulation</keyword>
<organism evidence="8">
    <name type="scientific">bioreactor metagenome</name>
    <dbReference type="NCBI Taxonomy" id="1076179"/>
    <lineage>
        <taxon>unclassified sequences</taxon>
        <taxon>metagenomes</taxon>
        <taxon>ecological metagenomes</taxon>
    </lineage>
</organism>
<dbReference type="GO" id="GO:0003677">
    <property type="term" value="F:DNA binding"/>
    <property type="evidence" value="ECO:0007669"/>
    <property type="project" value="UniProtKB-KW"/>
</dbReference>
<dbReference type="GO" id="GO:0006352">
    <property type="term" value="P:DNA-templated transcription initiation"/>
    <property type="evidence" value="ECO:0007669"/>
    <property type="project" value="InterPro"/>
</dbReference>
<dbReference type="GO" id="GO:0016987">
    <property type="term" value="F:sigma factor activity"/>
    <property type="evidence" value="ECO:0007669"/>
    <property type="project" value="UniProtKB-KW"/>
</dbReference>
<evidence type="ECO:0000256" key="4">
    <source>
        <dbReference type="ARBA" id="ARBA00023125"/>
    </source>
</evidence>
<evidence type="ECO:0000256" key="5">
    <source>
        <dbReference type="ARBA" id="ARBA00023163"/>
    </source>
</evidence>
<evidence type="ECO:0000256" key="2">
    <source>
        <dbReference type="ARBA" id="ARBA00023015"/>
    </source>
</evidence>
<proteinExistence type="inferred from homology"/>
<dbReference type="SUPFAM" id="SSF88946">
    <property type="entry name" value="Sigma2 domain of RNA polymerase sigma factors"/>
    <property type="match status" value="1"/>
</dbReference>
<dbReference type="InterPro" id="IPR014284">
    <property type="entry name" value="RNA_pol_sigma-70_dom"/>
</dbReference>
<dbReference type="NCBIfam" id="TIGR02937">
    <property type="entry name" value="sigma70-ECF"/>
    <property type="match status" value="1"/>
</dbReference>
<dbReference type="InterPro" id="IPR013324">
    <property type="entry name" value="RNA_pol_sigma_r3/r4-like"/>
</dbReference>
<dbReference type="InterPro" id="IPR036388">
    <property type="entry name" value="WH-like_DNA-bd_sf"/>
</dbReference>
<dbReference type="SUPFAM" id="SSF88659">
    <property type="entry name" value="Sigma3 and sigma4 domains of RNA polymerase sigma factors"/>
    <property type="match status" value="1"/>
</dbReference>
<dbReference type="PANTHER" id="PTHR43133:SF8">
    <property type="entry name" value="RNA POLYMERASE SIGMA FACTOR HI_1459-RELATED"/>
    <property type="match status" value="1"/>
</dbReference>
<name>A0A644XUS2_9ZZZZ</name>
<comment type="similarity">
    <text evidence="1">Belongs to the sigma-70 factor family. ECF subfamily.</text>
</comment>
<dbReference type="InterPro" id="IPR000838">
    <property type="entry name" value="RNA_pol_sigma70_ECF_CS"/>
</dbReference>
<accession>A0A644XUS2</accession>
<dbReference type="Pfam" id="PF08281">
    <property type="entry name" value="Sigma70_r4_2"/>
    <property type="match status" value="1"/>
</dbReference>
<evidence type="ECO:0000256" key="3">
    <source>
        <dbReference type="ARBA" id="ARBA00023082"/>
    </source>
</evidence>
<feature type="domain" description="RNA polymerase sigma-70 region 2" evidence="6">
    <location>
        <begin position="17"/>
        <end position="83"/>
    </location>
</feature>
<dbReference type="EMBL" id="VSSQ01003192">
    <property type="protein sequence ID" value="MPM19518.1"/>
    <property type="molecule type" value="Genomic_DNA"/>
</dbReference>
<feature type="domain" description="RNA polymerase sigma factor 70 region 4 type 2" evidence="7">
    <location>
        <begin position="129"/>
        <end position="181"/>
    </location>
</feature>
<dbReference type="PANTHER" id="PTHR43133">
    <property type="entry name" value="RNA POLYMERASE ECF-TYPE SIGMA FACTO"/>
    <property type="match status" value="1"/>
</dbReference>
<evidence type="ECO:0000256" key="1">
    <source>
        <dbReference type="ARBA" id="ARBA00010641"/>
    </source>
</evidence>
<sequence length="192" mass="23009">MNIKPQPELTDTLFEELIESHSHKLLNRAFYLLSNKEDAEDVVQEVFIVAYSRRDTLHNVLSAEAWLQGILHNKVVDMYKERYRKPMLNINFEHYFDQNGEWKQTDITNVWEETPDSLDTLLDNTDFRQSFYDCLDKLPPRWKIAIKLCYLHGQKAGKICHELEITTTAYWKLLQRSRLQLRKCIEINWFDK</sequence>
<evidence type="ECO:0000313" key="8">
    <source>
        <dbReference type="EMBL" id="MPM19518.1"/>
    </source>
</evidence>
<dbReference type="InterPro" id="IPR007627">
    <property type="entry name" value="RNA_pol_sigma70_r2"/>
</dbReference>
<dbReference type="PROSITE" id="PS01063">
    <property type="entry name" value="SIGMA70_ECF"/>
    <property type="match status" value="1"/>
</dbReference>
<keyword evidence="3" id="KW-0731">Sigma factor</keyword>
<protein>
    <submittedName>
        <fullName evidence="8">ECF RNA polymerase sigma factor SigE</fullName>
    </submittedName>
</protein>
<evidence type="ECO:0000259" key="6">
    <source>
        <dbReference type="Pfam" id="PF04542"/>
    </source>
</evidence>
<dbReference type="InterPro" id="IPR013325">
    <property type="entry name" value="RNA_pol_sigma_r2"/>
</dbReference>
<keyword evidence="4" id="KW-0238">DNA-binding</keyword>
<reference evidence="8" key="1">
    <citation type="submission" date="2019-08" db="EMBL/GenBank/DDBJ databases">
        <authorList>
            <person name="Kucharzyk K."/>
            <person name="Murdoch R.W."/>
            <person name="Higgins S."/>
            <person name="Loffler F."/>
        </authorList>
    </citation>
    <scope>NUCLEOTIDE SEQUENCE</scope>
</reference>
<dbReference type="Gene3D" id="1.10.10.10">
    <property type="entry name" value="Winged helix-like DNA-binding domain superfamily/Winged helix DNA-binding domain"/>
    <property type="match status" value="1"/>
</dbReference>
<dbReference type="InterPro" id="IPR039425">
    <property type="entry name" value="RNA_pol_sigma-70-like"/>
</dbReference>